<proteinExistence type="predicted"/>
<dbReference type="EMBL" id="OZ019910">
    <property type="protein sequence ID" value="CAK9211775.1"/>
    <property type="molecule type" value="Genomic_DNA"/>
</dbReference>
<dbReference type="InterPro" id="IPR049427">
    <property type="entry name" value="Acyl-ACP_TE_C"/>
</dbReference>
<evidence type="ECO:0000313" key="3">
    <source>
        <dbReference type="Proteomes" id="UP001497512"/>
    </source>
</evidence>
<sequence length="123" mass="13789">MGADLYYEQLLQSIPVEHFQKHELRSMTLEYRRECHSNDVVESLGSPSCIKPVCKSSDTNCSAPSSSSSLQVAQNFKELKSSTNEISAAHGLHSSCDQSITHLLRLQGVEEEILRGRTVWKPR</sequence>
<accession>A0ABP0U3I0</accession>
<dbReference type="InterPro" id="IPR045023">
    <property type="entry name" value="FATA/B"/>
</dbReference>
<evidence type="ECO:0000259" key="1">
    <source>
        <dbReference type="Pfam" id="PF20791"/>
    </source>
</evidence>
<protein>
    <recommendedName>
        <fullName evidence="1">Acyl-ACP thioesterase-like C-terminal domain-containing protein</fullName>
    </recommendedName>
</protein>
<dbReference type="PANTHER" id="PTHR31727:SF6">
    <property type="entry name" value="OLEOYL-ACYL CARRIER PROTEIN THIOESTERASE 1, CHLOROPLASTIC"/>
    <property type="match status" value="1"/>
</dbReference>
<name>A0ABP0U3I0_9BRYO</name>
<organism evidence="2 3">
    <name type="scientific">Sphagnum troendelagicum</name>
    <dbReference type="NCBI Taxonomy" id="128251"/>
    <lineage>
        <taxon>Eukaryota</taxon>
        <taxon>Viridiplantae</taxon>
        <taxon>Streptophyta</taxon>
        <taxon>Embryophyta</taxon>
        <taxon>Bryophyta</taxon>
        <taxon>Sphagnophytina</taxon>
        <taxon>Sphagnopsida</taxon>
        <taxon>Sphagnales</taxon>
        <taxon>Sphagnaceae</taxon>
        <taxon>Sphagnum</taxon>
    </lineage>
</organism>
<keyword evidence="3" id="KW-1185">Reference proteome</keyword>
<feature type="domain" description="Acyl-ACP thioesterase-like C-terminal" evidence="1">
    <location>
        <begin position="6"/>
        <end position="57"/>
    </location>
</feature>
<dbReference type="Pfam" id="PF20791">
    <property type="entry name" value="Acyl-ACP_TE_C"/>
    <property type="match status" value="1"/>
</dbReference>
<evidence type="ECO:0000313" key="2">
    <source>
        <dbReference type="EMBL" id="CAK9211775.1"/>
    </source>
</evidence>
<gene>
    <name evidence="2" type="ORF">CSSPTR1EN2_LOCUS11005</name>
</gene>
<dbReference type="PANTHER" id="PTHR31727">
    <property type="entry name" value="OLEOYL-ACYL CARRIER PROTEIN THIOESTERASE 1, CHLOROPLASTIC"/>
    <property type="match status" value="1"/>
</dbReference>
<reference evidence="2" key="1">
    <citation type="submission" date="2024-02" db="EMBL/GenBank/DDBJ databases">
        <authorList>
            <consortium name="ELIXIR-Norway"/>
            <consortium name="Elixir Norway"/>
        </authorList>
    </citation>
    <scope>NUCLEOTIDE SEQUENCE</scope>
</reference>
<dbReference type="Gene3D" id="3.10.129.10">
    <property type="entry name" value="Hotdog Thioesterase"/>
    <property type="match status" value="1"/>
</dbReference>
<dbReference type="Proteomes" id="UP001497512">
    <property type="component" value="Chromosome 18"/>
</dbReference>